<sequence>MDFRNPTKKCLSYFHLRSRFAFLNAYPLLSELNS</sequence>
<proteinExistence type="predicted"/>
<name>A0A2P2QU38_RHIMU</name>
<protein>
    <submittedName>
        <fullName evidence="1">Uncharacterized protein</fullName>
    </submittedName>
</protein>
<accession>A0A2P2QU38</accession>
<organism evidence="1">
    <name type="scientific">Rhizophora mucronata</name>
    <name type="common">Asiatic mangrove</name>
    <dbReference type="NCBI Taxonomy" id="61149"/>
    <lineage>
        <taxon>Eukaryota</taxon>
        <taxon>Viridiplantae</taxon>
        <taxon>Streptophyta</taxon>
        <taxon>Embryophyta</taxon>
        <taxon>Tracheophyta</taxon>
        <taxon>Spermatophyta</taxon>
        <taxon>Magnoliopsida</taxon>
        <taxon>eudicotyledons</taxon>
        <taxon>Gunneridae</taxon>
        <taxon>Pentapetalae</taxon>
        <taxon>rosids</taxon>
        <taxon>fabids</taxon>
        <taxon>Malpighiales</taxon>
        <taxon>Rhizophoraceae</taxon>
        <taxon>Rhizophora</taxon>
    </lineage>
</organism>
<reference evidence="1" key="1">
    <citation type="submission" date="2018-02" db="EMBL/GenBank/DDBJ databases">
        <title>Rhizophora mucronata_Transcriptome.</title>
        <authorList>
            <person name="Meera S.P."/>
            <person name="Sreeshan A."/>
            <person name="Augustine A."/>
        </authorList>
    </citation>
    <scope>NUCLEOTIDE SEQUENCE</scope>
    <source>
        <tissue evidence="1">Leaf</tissue>
    </source>
</reference>
<dbReference type="AlphaFoldDB" id="A0A2P2QU38"/>
<dbReference type="EMBL" id="GGEC01090045">
    <property type="protein sequence ID" value="MBX70529.1"/>
    <property type="molecule type" value="Transcribed_RNA"/>
</dbReference>
<evidence type="ECO:0000313" key="1">
    <source>
        <dbReference type="EMBL" id="MBX70529.1"/>
    </source>
</evidence>